<feature type="transmembrane region" description="Helical" evidence="7">
    <location>
        <begin position="181"/>
        <end position="203"/>
    </location>
</feature>
<dbReference type="Proteomes" id="UP001172155">
    <property type="component" value="Unassembled WGS sequence"/>
</dbReference>
<dbReference type="InterPro" id="IPR052337">
    <property type="entry name" value="SAT4-like"/>
</dbReference>
<evidence type="ECO:0000313" key="10">
    <source>
        <dbReference type="Proteomes" id="UP001172155"/>
    </source>
</evidence>
<keyword evidence="4 7" id="KW-0472">Membrane</keyword>
<evidence type="ECO:0000256" key="7">
    <source>
        <dbReference type="SAM" id="Phobius"/>
    </source>
</evidence>
<keyword evidence="3 7" id="KW-1133">Transmembrane helix</keyword>
<dbReference type="PANTHER" id="PTHR33048">
    <property type="entry name" value="PTH11-LIKE INTEGRAL MEMBRANE PROTEIN (AFU_ORTHOLOGUE AFUA_5G11245)"/>
    <property type="match status" value="1"/>
</dbReference>
<gene>
    <name evidence="9" type="ORF">B0T18DRAFT_334397</name>
</gene>
<accession>A0AA40BPN9</accession>
<evidence type="ECO:0000256" key="6">
    <source>
        <dbReference type="SAM" id="MobiDB-lite"/>
    </source>
</evidence>
<comment type="similarity">
    <text evidence="5">Belongs to the SAT4 family.</text>
</comment>
<evidence type="ECO:0000256" key="1">
    <source>
        <dbReference type="ARBA" id="ARBA00004141"/>
    </source>
</evidence>
<evidence type="ECO:0000313" key="9">
    <source>
        <dbReference type="EMBL" id="KAK0738115.1"/>
    </source>
</evidence>
<proteinExistence type="inferred from homology"/>
<dbReference type="EMBL" id="JAUKUD010000007">
    <property type="protein sequence ID" value="KAK0738115.1"/>
    <property type="molecule type" value="Genomic_DNA"/>
</dbReference>
<name>A0AA40BPN9_9PEZI</name>
<dbReference type="InterPro" id="IPR049326">
    <property type="entry name" value="Rhodopsin_dom_fungi"/>
</dbReference>
<dbReference type="GO" id="GO:0016020">
    <property type="term" value="C:membrane"/>
    <property type="evidence" value="ECO:0007669"/>
    <property type="project" value="UniProtKB-SubCell"/>
</dbReference>
<feature type="region of interest" description="Disordered" evidence="6">
    <location>
        <begin position="305"/>
        <end position="326"/>
    </location>
</feature>
<organism evidence="9 10">
    <name type="scientific">Schizothecium vesticola</name>
    <dbReference type="NCBI Taxonomy" id="314040"/>
    <lineage>
        <taxon>Eukaryota</taxon>
        <taxon>Fungi</taxon>
        <taxon>Dikarya</taxon>
        <taxon>Ascomycota</taxon>
        <taxon>Pezizomycotina</taxon>
        <taxon>Sordariomycetes</taxon>
        <taxon>Sordariomycetidae</taxon>
        <taxon>Sordariales</taxon>
        <taxon>Schizotheciaceae</taxon>
        <taxon>Schizothecium</taxon>
    </lineage>
</organism>
<dbReference type="AlphaFoldDB" id="A0AA40BPN9"/>
<feature type="transmembrane region" description="Helical" evidence="7">
    <location>
        <begin position="133"/>
        <end position="154"/>
    </location>
</feature>
<feature type="domain" description="Rhodopsin" evidence="8">
    <location>
        <begin position="37"/>
        <end position="275"/>
    </location>
</feature>
<dbReference type="Pfam" id="PF20684">
    <property type="entry name" value="Fung_rhodopsin"/>
    <property type="match status" value="1"/>
</dbReference>
<evidence type="ECO:0000256" key="2">
    <source>
        <dbReference type="ARBA" id="ARBA00022692"/>
    </source>
</evidence>
<evidence type="ECO:0000256" key="4">
    <source>
        <dbReference type="ARBA" id="ARBA00023136"/>
    </source>
</evidence>
<sequence>MDAAAAAKAARAAEDNSTIMISVICVVWGLSLITACARFYTRAVLVRSFAKDDIFMVFAVVLGIGGLAAWVVGNHNGYGRHMDTIRAREWMVLLEAQFYQSVLEASFAFGFLKVSIALSLLRLSKGTKYRRILWTLIGFIVVYTLFSFITFMTWCQPISGQWNFKIRTKCYDKELFRDFGLFNVACNITTDILFATLPIPLIWSLQLQRRVRIYLIVILSGGYLAVGMGIAKAIFIIAYVHERDGTFWPFAPFFGSLQLHIGIIAACAPTLRPLLGTLLNISREDEYREANYYRAGKALDRIPKSGNGGAAAAADNQKKKKRGSDAALVESGLLQQHPGNTSPSPTNFLKGAEWARVNRVGTGFSARVRGGSEGGEKMRSFEEEEEGHDGRGGRGRGLGRL</sequence>
<feature type="transmembrane region" description="Helical" evidence="7">
    <location>
        <begin position="215"/>
        <end position="241"/>
    </location>
</feature>
<protein>
    <recommendedName>
        <fullName evidence="8">Rhodopsin domain-containing protein</fullName>
    </recommendedName>
</protein>
<comment type="caution">
    <text evidence="9">The sequence shown here is derived from an EMBL/GenBank/DDBJ whole genome shotgun (WGS) entry which is preliminary data.</text>
</comment>
<feature type="transmembrane region" description="Helical" evidence="7">
    <location>
        <begin position="247"/>
        <end position="268"/>
    </location>
</feature>
<feature type="transmembrane region" description="Helical" evidence="7">
    <location>
        <begin position="53"/>
        <end position="72"/>
    </location>
</feature>
<evidence type="ECO:0000259" key="8">
    <source>
        <dbReference type="Pfam" id="PF20684"/>
    </source>
</evidence>
<reference evidence="9" key="1">
    <citation type="submission" date="2023-06" db="EMBL/GenBank/DDBJ databases">
        <title>Genome-scale phylogeny and comparative genomics of the fungal order Sordariales.</title>
        <authorList>
            <consortium name="Lawrence Berkeley National Laboratory"/>
            <person name="Hensen N."/>
            <person name="Bonometti L."/>
            <person name="Westerberg I."/>
            <person name="Brannstrom I.O."/>
            <person name="Guillou S."/>
            <person name="Cros-Aarteil S."/>
            <person name="Calhoun S."/>
            <person name="Haridas S."/>
            <person name="Kuo A."/>
            <person name="Mondo S."/>
            <person name="Pangilinan J."/>
            <person name="Riley R."/>
            <person name="LaButti K."/>
            <person name="Andreopoulos B."/>
            <person name="Lipzen A."/>
            <person name="Chen C."/>
            <person name="Yanf M."/>
            <person name="Daum C."/>
            <person name="Ng V."/>
            <person name="Clum A."/>
            <person name="Steindorff A."/>
            <person name="Ohm R."/>
            <person name="Martin F."/>
            <person name="Silar P."/>
            <person name="Natvig D."/>
            <person name="Lalanne C."/>
            <person name="Gautier V."/>
            <person name="Ament-velasquez S.L."/>
            <person name="Kruys A."/>
            <person name="Hutchinson M.I."/>
            <person name="Powell A.J."/>
            <person name="Barry K."/>
            <person name="Miller A.N."/>
            <person name="Grigoriev I.V."/>
            <person name="Debuchy R."/>
            <person name="Gladieux P."/>
            <person name="Thoren M.H."/>
            <person name="Johannesson H."/>
        </authorList>
    </citation>
    <scope>NUCLEOTIDE SEQUENCE</scope>
    <source>
        <strain evidence="9">SMH3187-1</strain>
    </source>
</reference>
<feature type="transmembrane region" description="Helical" evidence="7">
    <location>
        <begin position="19"/>
        <end position="41"/>
    </location>
</feature>
<dbReference type="PANTHER" id="PTHR33048:SF167">
    <property type="entry name" value="INTEGRAL MEMBRANE PROTEIN"/>
    <property type="match status" value="1"/>
</dbReference>
<keyword evidence="2 7" id="KW-0812">Transmembrane</keyword>
<evidence type="ECO:0000256" key="3">
    <source>
        <dbReference type="ARBA" id="ARBA00022989"/>
    </source>
</evidence>
<comment type="subcellular location">
    <subcellularLocation>
        <location evidence="1">Membrane</location>
        <topology evidence="1">Multi-pass membrane protein</topology>
    </subcellularLocation>
</comment>
<feature type="region of interest" description="Disordered" evidence="6">
    <location>
        <begin position="363"/>
        <end position="401"/>
    </location>
</feature>
<keyword evidence="10" id="KW-1185">Reference proteome</keyword>
<evidence type="ECO:0000256" key="5">
    <source>
        <dbReference type="ARBA" id="ARBA00038359"/>
    </source>
</evidence>